<evidence type="ECO:0000313" key="3">
    <source>
        <dbReference type="Proteomes" id="UP000499080"/>
    </source>
</evidence>
<proteinExistence type="predicted"/>
<evidence type="ECO:0000313" key="2">
    <source>
        <dbReference type="EMBL" id="GBM47251.1"/>
    </source>
</evidence>
<accession>A0A4Y2G1L5</accession>
<reference evidence="2 3" key="1">
    <citation type="journal article" date="2019" name="Sci. Rep.">
        <title>Orb-weaving spider Araneus ventricosus genome elucidates the spidroin gene catalogue.</title>
        <authorList>
            <person name="Kono N."/>
            <person name="Nakamura H."/>
            <person name="Ohtoshi R."/>
            <person name="Moran D.A.P."/>
            <person name="Shinohara A."/>
            <person name="Yoshida Y."/>
            <person name="Fujiwara M."/>
            <person name="Mori M."/>
            <person name="Tomita M."/>
            <person name="Arakawa K."/>
        </authorList>
    </citation>
    <scope>NUCLEOTIDE SEQUENCE [LARGE SCALE GENOMIC DNA]</scope>
</reference>
<feature type="compositionally biased region" description="Polar residues" evidence="1">
    <location>
        <begin position="1"/>
        <end position="17"/>
    </location>
</feature>
<dbReference type="AlphaFoldDB" id="A0A4Y2G1L5"/>
<sequence length="88" mass="9743">MTGATPEQASPSPNFRISPTGGRLATTYDLKCNRPNTRRVFREIGFRTWRPPAPKSRPYHWDTAACFRFDSSVLSSSGFIASAVAFCA</sequence>
<name>A0A4Y2G1L5_ARAVE</name>
<gene>
    <name evidence="2" type="ORF">AVEN_136845_1</name>
</gene>
<dbReference type="Proteomes" id="UP000499080">
    <property type="component" value="Unassembled WGS sequence"/>
</dbReference>
<keyword evidence="3" id="KW-1185">Reference proteome</keyword>
<comment type="caution">
    <text evidence="2">The sequence shown here is derived from an EMBL/GenBank/DDBJ whole genome shotgun (WGS) entry which is preliminary data.</text>
</comment>
<protein>
    <submittedName>
        <fullName evidence="2">Uncharacterized protein</fullName>
    </submittedName>
</protein>
<organism evidence="2 3">
    <name type="scientific">Araneus ventricosus</name>
    <name type="common">Orbweaver spider</name>
    <name type="synonym">Epeira ventricosa</name>
    <dbReference type="NCBI Taxonomy" id="182803"/>
    <lineage>
        <taxon>Eukaryota</taxon>
        <taxon>Metazoa</taxon>
        <taxon>Ecdysozoa</taxon>
        <taxon>Arthropoda</taxon>
        <taxon>Chelicerata</taxon>
        <taxon>Arachnida</taxon>
        <taxon>Araneae</taxon>
        <taxon>Araneomorphae</taxon>
        <taxon>Entelegynae</taxon>
        <taxon>Araneoidea</taxon>
        <taxon>Araneidae</taxon>
        <taxon>Araneus</taxon>
    </lineage>
</organism>
<feature type="region of interest" description="Disordered" evidence="1">
    <location>
        <begin position="1"/>
        <end position="28"/>
    </location>
</feature>
<evidence type="ECO:0000256" key="1">
    <source>
        <dbReference type="SAM" id="MobiDB-lite"/>
    </source>
</evidence>
<dbReference type="EMBL" id="BGPR01001171">
    <property type="protein sequence ID" value="GBM47251.1"/>
    <property type="molecule type" value="Genomic_DNA"/>
</dbReference>